<evidence type="ECO:0000313" key="1">
    <source>
        <dbReference type="EMBL" id="GBL87833.1"/>
    </source>
</evidence>
<dbReference type="EMBL" id="BGPR01000056">
    <property type="protein sequence ID" value="GBL87833.1"/>
    <property type="molecule type" value="Genomic_DNA"/>
</dbReference>
<reference evidence="1 2" key="1">
    <citation type="journal article" date="2019" name="Sci. Rep.">
        <title>Orb-weaving spider Araneus ventricosus genome elucidates the spidroin gene catalogue.</title>
        <authorList>
            <person name="Kono N."/>
            <person name="Nakamura H."/>
            <person name="Ohtoshi R."/>
            <person name="Moran D.A.P."/>
            <person name="Shinohara A."/>
            <person name="Yoshida Y."/>
            <person name="Fujiwara M."/>
            <person name="Mori M."/>
            <person name="Tomita M."/>
            <person name="Arakawa K."/>
        </authorList>
    </citation>
    <scope>NUCLEOTIDE SEQUENCE [LARGE SCALE GENOMIC DNA]</scope>
</reference>
<proteinExistence type="predicted"/>
<comment type="caution">
    <text evidence="1">The sequence shown here is derived from an EMBL/GenBank/DDBJ whole genome shotgun (WGS) entry which is preliminary data.</text>
</comment>
<organism evidence="1 2">
    <name type="scientific">Araneus ventricosus</name>
    <name type="common">Orbweaver spider</name>
    <name type="synonym">Epeira ventricosa</name>
    <dbReference type="NCBI Taxonomy" id="182803"/>
    <lineage>
        <taxon>Eukaryota</taxon>
        <taxon>Metazoa</taxon>
        <taxon>Ecdysozoa</taxon>
        <taxon>Arthropoda</taxon>
        <taxon>Chelicerata</taxon>
        <taxon>Arachnida</taxon>
        <taxon>Araneae</taxon>
        <taxon>Araneomorphae</taxon>
        <taxon>Entelegynae</taxon>
        <taxon>Araneoidea</taxon>
        <taxon>Araneidae</taxon>
        <taxon>Araneus</taxon>
    </lineage>
</organism>
<gene>
    <name evidence="1" type="ORF">AVEN_192018_1</name>
</gene>
<sequence>MKTLSNFLNKLNFNYENFKATAEALGHNTEELIINRNSIQRCRQKLRAERASVIRNERLTLRLKFATVHWDGKLLPAMTRNKKFDRFPVIISANGQEHLLGVPQLTSCSGDDMAAAIYNLLAENKLFDAVQTLCCDTAASDTGTIKGA</sequence>
<dbReference type="AlphaFoldDB" id="A0A4Y2B712"/>
<accession>A0A4Y2B712</accession>
<dbReference type="OrthoDB" id="8055275at2759"/>
<evidence type="ECO:0000313" key="2">
    <source>
        <dbReference type="Proteomes" id="UP000499080"/>
    </source>
</evidence>
<dbReference type="Proteomes" id="UP000499080">
    <property type="component" value="Unassembled WGS sequence"/>
</dbReference>
<name>A0A4Y2B712_ARAVE</name>
<keyword evidence="2" id="KW-1185">Reference proteome</keyword>
<protein>
    <submittedName>
        <fullName evidence="1">Uncharacterized protein</fullName>
    </submittedName>
</protein>